<feature type="non-terminal residue" evidence="1">
    <location>
        <position position="127"/>
    </location>
</feature>
<dbReference type="Proteomes" id="UP000275408">
    <property type="component" value="Unassembled WGS sequence"/>
</dbReference>
<evidence type="ECO:0000313" key="2">
    <source>
        <dbReference type="Proteomes" id="UP000275408"/>
    </source>
</evidence>
<evidence type="ECO:0000313" key="1">
    <source>
        <dbReference type="EMBL" id="RMX43603.1"/>
    </source>
</evidence>
<gene>
    <name evidence="1" type="ORF">pdam_00020602</name>
</gene>
<comment type="caution">
    <text evidence="1">The sequence shown here is derived from an EMBL/GenBank/DDBJ whole genome shotgun (WGS) entry which is preliminary data.</text>
</comment>
<keyword evidence="2" id="KW-1185">Reference proteome</keyword>
<protein>
    <submittedName>
        <fullName evidence="1">Uncharacterized protein</fullName>
    </submittedName>
</protein>
<accession>A0A3M6TQA8</accession>
<dbReference type="EMBL" id="RCHS01003178">
    <property type="protein sequence ID" value="RMX43603.1"/>
    <property type="molecule type" value="Genomic_DNA"/>
</dbReference>
<dbReference type="AlphaFoldDB" id="A0A3M6TQA8"/>
<name>A0A3M6TQA8_POCDA</name>
<reference evidence="1 2" key="1">
    <citation type="journal article" date="2018" name="Sci. Rep.">
        <title>Comparative analysis of the Pocillopora damicornis genome highlights role of immune system in coral evolution.</title>
        <authorList>
            <person name="Cunning R."/>
            <person name="Bay R.A."/>
            <person name="Gillette P."/>
            <person name="Baker A.C."/>
            <person name="Traylor-Knowles N."/>
        </authorList>
    </citation>
    <scope>NUCLEOTIDE SEQUENCE [LARGE SCALE GENOMIC DNA]</scope>
    <source>
        <strain evidence="1">RSMAS</strain>
        <tissue evidence="1">Whole animal</tissue>
    </source>
</reference>
<organism evidence="1 2">
    <name type="scientific">Pocillopora damicornis</name>
    <name type="common">Cauliflower coral</name>
    <name type="synonym">Millepora damicornis</name>
    <dbReference type="NCBI Taxonomy" id="46731"/>
    <lineage>
        <taxon>Eukaryota</taxon>
        <taxon>Metazoa</taxon>
        <taxon>Cnidaria</taxon>
        <taxon>Anthozoa</taxon>
        <taxon>Hexacorallia</taxon>
        <taxon>Scleractinia</taxon>
        <taxon>Astrocoeniina</taxon>
        <taxon>Pocilloporidae</taxon>
        <taxon>Pocillopora</taxon>
    </lineage>
</organism>
<sequence length="127" mass="14299">MGLLVDPIPNSLNQHHKNCMADNLKLDFTQTLCYPSFEQPSPGLFGISNCGFGGRTITEEPQEKENTQACLEFQIMVLVERQELKNPKKKPPRQKREYTCMVIESISHSGIAIDSNQNRLYDAQSAG</sequence>
<proteinExistence type="predicted"/>